<evidence type="ECO:0000256" key="4">
    <source>
        <dbReference type="ARBA" id="ARBA00047645"/>
    </source>
</evidence>
<gene>
    <name evidence="8" type="ORF">SAMN02910432_00086</name>
</gene>
<evidence type="ECO:0000313" key="8">
    <source>
        <dbReference type="EMBL" id="SFG14731.1"/>
    </source>
</evidence>
<evidence type="ECO:0000313" key="9">
    <source>
        <dbReference type="Proteomes" id="UP000182635"/>
    </source>
</evidence>
<dbReference type="InterPro" id="IPR020456">
    <property type="entry name" value="Acylphosphatase"/>
</dbReference>
<dbReference type="PROSITE" id="PS51160">
    <property type="entry name" value="ACYLPHOSPHATASE_3"/>
    <property type="match status" value="1"/>
</dbReference>
<dbReference type="InterPro" id="IPR017968">
    <property type="entry name" value="Acylphosphatase_CS"/>
</dbReference>
<keyword evidence="5" id="KW-0378">Hydrolase</keyword>
<sequence>MKAVKIIVKGLVQGVGFRYTTKMLADELKIKGKVVNMPDGSVYIEAQSTDEASLEQFIAGVESSPSPAGRVDEMEVSEMKPKEYSRFSVIYR</sequence>
<dbReference type="PANTHER" id="PTHR47268:SF4">
    <property type="entry name" value="ACYLPHOSPHATASE"/>
    <property type="match status" value="1"/>
</dbReference>
<comment type="similarity">
    <text evidence="1 6">Belongs to the acylphosphatase family.</text>
</comment>
<comment type="catalytic activity">
    <reaction evidence="4 5">
        <text>an acyl phosphate + H2O = a carboxylate + phosphate + H(+)</text>
        <dbReference type="Rhea" id="RHEA:14965"/>
        <dbReference type="ChEBI" id="CHEBI:15377"/>
        <dbReference type="ChEBI" id="CHEBI:15378"/>
        <dbReference type="ChEBI" id="CHEBI:29067"/>
        <dbReference type="ChEBI" id="CHEBI:43474"/>
        <dbReference type="ChEBI" id="CHEBI:59918"/>
        <dbReference type="EC" id="3.6.1.7"/>
    </reaction>
</comment>
<reference evidence="9" key="1">
    <citation type="submission" date="2016-10" db="EMBL/GenBank/DDBJ databases">
        <authorList>
            <person name="Varghese N."/>
            <person name="Submissions S."/>
        </authorList>
    </citation>
    <scope>NUCLEOTIDE SEQUENCE [LARGE SCALE GENOMIC DNA]</scope>
    <source>
        <strain evidence="9">DSM 20403</strain>
    </source>
</reference>
<dbReference type="AlphaFoldDB" id="A0A1I2PMT7"/>
<dbReference type="InterPro" id="IPR001792">
    <property type="entry name" value="Acylphosphatase-like_dom"/>
</dbReference>
<dbReference type="Proteomes" id="UP000182635">
    <property type="component" value="Unassembled WGS sequence"/>
</dbReference>
<feature type="active site" evidence="5">
    <location>
        <position position="18"/>
    </location>
</feature>
<dbReference type="OrthoDB" id="9808093at2"/>
<dbReference type="Gene3D" id="3.30.70.100">
    <property type="match status" value="1"/>
</dbReference>
<dbReference type="GO" id="GO:0003998">
    <property type="term" value="F:acylphosphatase activity"/>
    <property type="evidence" value="ECO:0007669"/>
    <property type="project" value="UniProtKB-EC"/>
</dbReference>
<dbReference type="PROSITE" id="PS00150">
    <property type="entry name" value="ACYLPHOSPHATASE_1"/>
    <property type="match status" value="1"/>
</dbReference>
<dbReference type="RefSeq" id="WP_014073522.1">
    <property type="nucleotide sequence ID" value="NZ_AYYL01000001.1"/>
</dbReference>
<proteinExistence type="inferred from homology"/>
<organism evidence="8 9">
    <name type="scientific">Ligilactobacillus ruminis DSM 20403 = NBRC 102161</name>
    <dbReference type="NCBI Taxonomy" id="1423798"/>
    <lineage>
        <taxon>Bacteria</taxon>
        <taxon>Bacillati</taxon>
        <taxon>Bacillota</taxon>
        <taxon>Bacilli</taxon>
        <taxon>Lactobacillales</taxon>
        <taxon>Lactobacillaceae</taxon>
        <taxon>Ligilactobacillus</taxon>
    </lineage>
</organism>
<dbReference type="InterPro" id="IPR036046">
    <property type="entry name" value="Acylphosphatase-like_dom_sf"/>
</dbReference>
<evidence type="ECO:0000256" key="6">
    <source>
        <dbReference type="RuleBase" id="RU004168"/>
    </source>
</evidence>
<accession>A0A1I2PMT7</accession>
<feature type="active site" evidence="5">
    <location>
        <position position="36"/>
    </location>
</feature>
<dbReference type="EC" id="3.6.1.7" evidence="2 5"/>
<evidence type="ECO:0000256" key="1">
    <source>
        <dbReference type="ARBA" id="ARBA00005614"/>
    </source>
</evidence>
<evidence type="ECO:0000256" key="3">
    <source>
        <dbReference type="ARBA" id="ARBA00015991"/>
    </source>
</evidence>
<dbReference type="Pfam" id="PF00708">
    <property type="entry name" value="Acylphosphatase"/>
    <property type="match status" value="1"/>
</dbReference>
<evidence type="ECO:0000256" key="2">
    <source>
        <dbReference type="ARBA" id="ARBA00012150"/>
    </source>
</evidence>
<feature type="domain" description="Acylphosphatase-like" evidence="7">
    <location>
        <begin position="3"/>
        <end position="91"/>
    </location>
</feature>
<protein>
    <recommendedName>
        <fullName evidence="3 5">acylphosphatase</fullName>
        <ecNumber evidence="2 5">3.6.1.7</ecNumber>
    </recommendedName>
</protein>
<evidence type="ECO:0000256" key="5">
    <source>
        <dbReference type="PROSITE-ProRule" id="PRU00520"/>
    </source>
</evidence>
<name>A0A1I2PMT7_9LACO</name>
<dbReference type="GeneID" id="29801955"/>
<dbReference type="PANTHER" id="PTHR47268">
    <property type="entry name" value="ACYLPHOSPHATASE"/>
    <property type="match status" value="1"/>
</dbReference>
<dbReference type="SUPFAM" id="SSF54975">
    <property type="entry name" value="Acylphosphatase/BLUF domain-like"/>
    <property type="match status" value="1"/>
</dbReference>
<dbReference type="EMBL" id="FOPI01000003">
    <property type="protein sequence ID" value="SFG14731.1"/>
    <property type="molecule type" value="Genomic_DNA"/>
</dbReference>
<evidence type="ECO:0000259" key="7">
    <source>
        <dbReference type="PROSITE" id="PS51160"/>
    </source>
</evidence>